<dbReference type="PANTHER" id="PTHR22916:SF3">
    <property type="entry name" value="UDP-GLCNAC:BETAGAL BETA-1,3-N-ACETYLGLUCOSAMINYLTRANSFERASE-LIKE PROTEIN 1"/>
    <property type="match status" value="1"/>
</dbReference>
<protein>
    <submittedName>
        <fullName evidence="2">Glycosyl transferase</fullName>
    </submittedName>
</protein>
<proteinExistence type="predicted"/>
<dbReference type="PANTHER" id="PTHR22916">
    <property type="entry name" value="GLYCOSYLTRANSFERASE"/>
    <property type="match status" value="1"/>
</dbReference>
<gene>
    <name evidence="2" type="ORF">KL86SPO_70532</name>
</gene>
<dbReference type="InterPro" id="IPR029044">
    <property type="entry name" value="Nucleotide-diphossugar_trans"/>
</dbReference>
<dbReference type="EMBL" id="FMJE01000007">
    <property type="protein sequence ID" value="SCM83674.1"/>
    <property type="molecule type" value="Genomic_DNA"/>
</dbReference>
<accession>A0A212M1I0</accession>
<dbReference type="InterPro" id="IPR001173">
    <property type="entry name" value="Glyco_trans_2-like"/>
</dbReference>
<dbReference type="SUPFAM" id="SSF53448">
    <property type="entry name" value="Nucleotide-diphospho-sugar transferases"/>
    <property type="match status" value="1"/>
</dbReference>
<organism evidence="2">
    <name type="scientific">uncultured Sporomusa sp</name>
    <dbReference type="NCBI Taxonomy" id="307249"/>
    <lineage>
        <taxon>Bacteria</taxon>
        <taxon>Bacillati</taxon>
        <taxon>Bacillota</taxon>
        <taxon>Negativicutes</taxon>
        <taxon>Selenomonadales</taxon>
        <taxon>Sporomusaceae</taxon>
        <taxon>Sporomusa</taxon>
        <taxon>environmental samples</taxon>
    </lineage>
</organism>
<dbReference type="Pfam" id="PF00535">
    <property type="entry name" value="Glycos_transf_2"/>
    <property type="match status" value="1"/>
</dbReference>
<reference evidence="2" key="1">
    <citation type="submission" date="2016-08" db="EMBL/GenBank/DDBJ databases">
        <authorList>
            <person name="Seilhamer J.J."/>
        </authorList>
    </citation>
    <scope>NUCLEOTIDE SEQUENCE</scope>
    <source>
        <strain evidence="2">86</strain>
    </source>
</reference>
<keyword evidence="2" id="KW-0808">Transferase</keyword>
<evidence type="ECO:0000259" key="1">
    <source>
        <dbReference type="Pfam" id="PF00535"/>
    </source>
</evidence>
<dbReference type="Gene3D" id="3.90.550.10">
    <property type="entry name" value="Spore Coat Polysaccharide Biosynthesis Protein SpsA, Chain A"/>
    <property type="match status" value="1"/>
</dbReference>
<dbReference type="GO" id="GO:0016758">
    <property type="term" value="F:hexosyltransferase activity"/>
    <property type="evidence" value="ECO:0007669"/>
    <property type="project" value="UniProtKB-ARBA"/>
</dbReference>
<dbReference type="RefSeq" id="WP_288186043.1">
    <property type="nucleotide sequence ID" value="NZ_LT608335.1"/>
</dbReference>
<evidence type="ECO:0000313" key="2">
    <source>
        <dbReference type="EMBL" id="SCM83674.1"/>
    </source>
</evidence>
<dbReference type="AlphaFoldDB" id="A0A212M1I0"/>
<name>A0A212M1I0_9FIRM</name>
<sequence>MYSPLVSIIIPVYNGANYLRDAIDSALAQTYSNCEVIVINDGSTDNTEKICFSYGEKIRYYAKQNGGVSTAVNLGIEHMRGDYFSWLSHDDIYYPHKVESSINALCRHGDMSAPVFGDVDIVDMHKRRLLRWSANDGHENSKLVNGVYSLLYGVVNGNTVMLHRSVFEQRGLFASCLRTTQDYDMWFRAFRGRELVYVNQPLVKYRIHASQTGVTDYRHRMAQEELRMGFYQALSEDEIICLFGNRYNFHYEMARSDSQAGFLECAQWNKERLAVAVEPRNGAKLREMAKAKLFQWCGKRSERIIIFGAGQRGKALGGELTARGIAVECFIDNNSDIGTVGGLSCLVPESELVQNALVLITPEYGTEQIRSQLLALGCKYWIDYSDVMKIIRFVPAICVPVYVPAQEA</sequence>
<feature type="domain" description="Glycosyltransferase 2-like" evidence="1">
    <location>
        <begin position="7"/>
        <end position="135"/>
    </location>
</feature>